<dbReference type="FunFam" id="3.30.70.270:FF:000020">
    <property type="entry name" value="Transposon Tf2-6 polyprotein-like Protein"/>
    <property type="match status" value="1"/>
</dbReference>
<dbReference type="InterPro" id="IPR036397">
    <property type="entry name" value="RNaseH_sf"/>
</dbReference>
<dbReference type="EMBL" id="LWDE02002253">
    <property type="protein sequence ID" value="KAE8238153.1"/>
    <property type="molecule type" value="Genomic_DNA"/>
</dbReference>
<evidence type="ECO:0000256" key="4">
    <source>
        <dbReference type="ARBA" id="ARBA00022759"/>
    </source>
</evidence>
<evidence type="ECO:0000256" key="2">
    <source>
        <dbReference type="ARBA" id="ARBA00022695"/>
    </source>
</evidence>
<dbReference type="Pfam" id="PF17921">
    <property type="entry name" value="Integrase_H2C2"/>
    <property type="match status" value="1"/>
</dbReference>
<comment type="caution">
    <text evidence="12">The sequence shown here is derived from an EMBL/GenBank/DDBJ whole genome shotgun (WGS) entry which is preliminary data.</text>
</comment>
<dbReference type="SUPFAM" id="SSF53098">
    <property type="entry name" value="Ribonuclease H-like"/>
    <property type="match status" value="1"/>
</dbReference>
<accession>A0A8X7MJW4</accession>
<evidence type="ECO:0000256" key="9">
    <source>
        <dbReference type="SAM" id="Coils"/>
    </source>
</evidence>
<dbReference type="InterPro" id="IPR041577">
    <property type="entry name" value="RT_RNaseH_2"/>
</dbReference>
<dbReference type="InterPro" id="IPR050951">
    <property type="entry name" value="Retrovirus_Pol_polyprotein"/>
</dbReference>
<dbReference type="Gene3D" id="3.30.420.10">
    <property type="entry name" value="Ribonuclease H-like superfamily/Ribonuclease H"/>
    <property type="match status" value="1"/>
</dbReference>
<dbReference type="Gene3D" id="3.30.70.270">
    <property type="match status" value="2"/>
</dbReference>
<dbReference type="InterPro" id="IPR001584">
    <property type="entry name" value="Integrase_cat-core"/>
</dbReference>
<feature type="coiled-coil region" evidence="9">
    <location>
        <begin position="522"/>
        <end position="549"/>
    </location>
</feature>
<evidence type="ECO:0000256" key="7">
    <source>
        <dbReference type="ARBA" id="ARBA00022918"/>
    </source>
</evidence>
<sequence>MDQVLGSLRWQQAVVYIDDAVIATDTLEEHNSALVTLLENAMTVGLKFSPAKCTFAVPSLTLLGRKVSGAGVAVWADRAQAVQSLARPTTLQELYHTLGLFGYYRAFIPKFAEKAAPLTRLLKGWKYESVDGQTRLVNTEGKAVSAGRVPLAWGAEQQDSFEALRAAVANPPVLAHPDPSRPYILYTDASKDALAAILHQVSTAPTPVEVSDAIARVNTLSVPHLPADFARERWNAWLSEDRHFGPILRSVRSDPASVPDWVIRQDVLVRRSDDRVALPAAGLSTVLKGVHDEGGHFGFWKTFLAVSRHFRRPQLSTAVRAWVKHCELCRRTKTAPKTGMLDISHDPTLPFEHISLDLIYGFPRARSGNDAALVVQDLFSRMVLLAPCTKEITAEGVAAILSDRVLRLGWRPRRIVSDSEARVSGSIMAQLCASLNAESTPSSPYHQQANSVERAVQTVQRVLQVLSLDSKAHWDRRLLPSVELAMNGSPSTVTGQRPFDLVFLSHPSVVHAVFDADEHLGVSSFAERLAAAQERLEEARRHITIARQEQKRRFDHRRTQPSLIVPGMRAWIRLRDRPVAGATVDKLDARKLGPFSILEVVSAHRVRLDLPASMDIDPVLSIEQLDLEPIADDPFAADRPVLPAPSRSSLVDDDGASVRRTGSSAPTFAGSDADEDAGPSLPPRVRRPPLGLQDFQLGTVRASPSAALQDLLYGPLFKPQTLQEGDTLLTLTERPVAFLSRLTSIAESKLVAAELELVCLAWAYQKLSHLLEGVITTVVTDHAPMERMLRSTNSIAYGPIITRCRAVLMPHLANIRFVYRPGPRHTNADALSRLPTMTVDQGRPTLLGGDVLASGQ</sequence>
<keyword evidence="6" id="KW-0694">RNA-binding</keyword>
<dbReference type="InterPro" id="IPR012337">
    <property type="entry name" value="RNaseH-like_sf"/>
</dbReference>
<keyword evidence="3" id="KW-0540">Nuclease</keyword>
<dbReference type="GO" id="GO:0004519">
    <property type="term" value="F:endonuclease activity"/>
    <property type="evidence" value="ECO:0007669"/>
    <property type="project" value="UniProtKB-KW"/>
</dbReference>
<evidence type="ECO:0000313" key="12">
    <source>
        <dbReference type="EMBL" id="KAE8238153.1"/>
    </source>
</evidence>
<dbReference type="GO" id="GO:0003964">
    <property type="term" value="F:RNA-directed DNA polymerase activity"/>
    <property type="evidence" value="ECO:0007669"/>
    <property type="project" value="UniProtKB-KW"/>
</dbReference>
<evidence type="ECO:0000256" key="3">
    <source>
        <dbReference type="ARBA" id="ARBA00022722"/>
    </source>
</evidence>
<dbReference type="GO" id="GO:0015074">
    <property type="term" value="P:DNA integration"/>
    <property type="evidence" value="ECO:0007669"/>
    <property type="project" value="InterPro"/>
</dbReference>
<organism evidence="12 13">
    <name type="scientific">Tilletia controversa</name>
    <name type="common">dwarf bunt fungus</name>
    <dbReference type="NCBI Taxonomy" id="13291"/>
    <lineage>
        <taxon>Eukaryota</taxon>
        <taxon>Fungi</taxon>
        <taxon>Dikarya</taxon>
        <taxon>Basidiomycota</taxon>
        <taxon>Ustilaginomycotina</taxon>
        <taxon>Exobasidiomycetes</taxon>
        <taxon>Tilletiales</taxon>
        <taxon>Tilletiaceae</taxon>
        <taxon>Tilletia</taxon>
    </lineage>
</organism>
<dbReference type="AlphaFoldDB" id="A0A8X7MJW4"/>
<keyword evidence="4" id="KW-0255">Endonuclease</keyword>
<feature type="domain" description="Integrase catalytic" evidence="11">
    <location>
        <begin position="346"/>
        <end position="506"/>
    </location>
</feature>
<gene>
    <name evidence="12" type="ORF">A4X06_0g8970</name>
</gene>
<dbReference type="Pfam" id="PF17919">
    <property type="entry name" value="RT_RNaseH_2"/>
    <property type="match status" value="1"/>
</dbReference>
<evidence type="ECO:0000256" key="10">
    <source>
        <dbReference type="SAM" id="MobiDB-lite"/>
    </source>
</evidence>
<dbReference type="GO" id="GO:0005634">
    <property type="term" value="C:nucleus"/>
    <property type="evidence" value="ECO:0007669"/>
    <property type="project" value="UniProtKB-ARBA"/>
</dbReference>
<dbReference type="Pfam" id="PF00078">
    <property type="entry name" value="RVT_1"/>
    <property type="match status" value="1"/>
</dbReference>
<keyword evidence="9" id="KW-0175">Coiled coil</keyword>
<dbReference type="Proteomes" id="UP000077684">
    <property type="component" value="Unassembled WGS sequence"/>
</dbReference>
<proteinExistence type="predicted"/>
<keyword evidence="2" id="KW-0548">Nucleotidyltransferase</keyword>
<dbReference type="InterPro" id="IPR041588">
    <property type="entry name" value="Integrase_H2C2"/>
</dbReference>
<evidence type="ECO:0000259" key="11">
    <source>
        <dbReference type="PROSITE" id="PS50994"/>
    </source>
</evidence>
<dbReference type="InterPro" id="IPR000477">
    <property type="entry name" value="RT_dom"/>
</dbReference>
<protein>
    <recommendedName>
        <fullName evidence="11">Integrase catalytic domain-containing protein</fullName>
    </recommendedName>
</protein>
<dbReference type="Gene3D" id="1.10.340.70">
    <property type="match status" value="1"/>
</dbReference>
<dbReference type="InterPro" id="IPR043502">
    <property type="entry name" value="DNA/RNA_pol_sf"/>
</dbReference>
<dbReference type="PANTHER" id="PTHR37984:SF5">
    <property type="entry name" value="PROTEIN NYNRIN-LIKE"/>
    <property type="match status" value="1"/>
</dbReference>
<keyword evidence="5" id="KW-0378">Hydrolase</keyword>
<dbReference type="PANTHER" id="PTHR37984">
    <property type="entry name" value="PROTEIN CBG26694"/>
    <property type="match status" value="1"/>
</dbReference>
<dbReference type="GO" id="GO:0016787">
    <property type="term" value="F:hydrolase activity"/>
    <property type="evidence" value="ECO:0007669"/>
    <property type="project" value="UniProtKB-KW"/>
</dbReference>
<evidence type="ECO:0000256" key="8">
    <source>
        <dbReference type="ARBA" id="ARBA00023268"/>
    </source>
</evidence>
<dbReference type="InterPro" id="IPR041373">
    <property type="entry name" value="RT_RNaseH"/>
</dbReference>
<dbReference type="GO" id="GO:0003723">
    <property type="term" value="F:RNA binding"/>
    <property type="evidence" value="ECO:0007669"/>
    <property type="project" value="UniProtKB-KW"/>
</dbReference>
<dbReference type="PROSITE" id="PS50994">
    <property type="entry name" value="INTEGRASE"/>
    <property type="match status" value="1"/>
</dbReference>
<keyword evidence="13" id="KW-1185">Reference proteome</keyword>
<keyword evidence="8" id="KW-0511">Multifunctional enzyme</keyword>
<evidence type="ECO:0000256" key="5">
    <source>
        <dbReference type="ARBA" id="ARBA00022801"/>
    </source>
</evidence>
<keyword evidence="7" id="KW-0695">RNA-directed DNA polymerase</keyword>
<evidence type="ECO:0000313" key="13">
    <source>
        <dbReference type="Proteomes" id="UP000077684"/>
    </source>
</evidence>
<dbReference type="InterPro" id="IPR043128">
    <property type="entry name" value="Rev_trsase/Diguanyl_cyclase"/>
</dbReference>
<dbReference type="Pfam" id="PF17917">
    <property type="entry name" value="RT_RNaseH"/>
    <property type="match status" value="1"/>
</dbReference>
<evidence type="ECO:0000256" key="1">
    <source>
        <dbReference type="ARBA" id="ARBA00022679"/>
    </source>
</evidence>
<dbReference type="SUPFAM" id="SSF56672">
    <property type="entry name" value="DNA/RNA polymerases"/>
    <property type="match status" value="2"/>
</dbReference>
<evidence type="ECO:0000256" key="6">
    <source>
        <dbReference type="ARBA" id="ARBA00022884"/>
    </source>
</evidence>
<reference evidence="12" key="1">
    <citation type="submission" date="2016-04" db="EMBL/GenBank/DDBJ databases">
        <authorList>
            <person name="Nguyen H.D."/>
            <person name="Samba Siva P."/>
            <person name="Cullis J."/>
            <person name="Levesque C.A."/>
            <person name="Hambleton S."/>
        </authorList>
    </citation>
    <scope>NUCLEOTIDE SEQUENCE</scope>
    <source>
        <strain evidence="12">DAOMC 236426</strain>
    </source>
</reference>
<feature type="region of interest" description="Disordered" evidence="10">
    <location>
        <begin position="637"/>
        <end position="688"/>
    </location>
</feature>
<name>A0A8X7MJW4_9BASI</name>
<keyword evidence="1" id="KW-0808">Transferase</keyword>
<reference evidence="12" key="2">
    <citation type="journal article" date="2019" name="IMA Fungus">
        <title>Genome sequencing and comparison of five Tilletia species to identify candidate genes for the detection of regulated species infecting wheat.</title>
        <authorList>
            <person name="Nguyen H.D.T."/>
            <person name="Sultana T."/>
            <person name="Kesanakurti P."/>
            <person name="Hambleton S."/>
        </authorList>
    </citation>
    <scope>NUCLEOTIDE SEQUENCE</scope>
    <source>
        <strain evidence="12">DAOMC 236426</strain>
    </source>
</reference>